<comment type="subcellular location">
    <subcellularLocation>
        <location evidence="1">Membrane</location>
        <topology evidence="1">Multi-pass membrane protein</topology>
    </subcellularLocation>
</comment>
<dbReference type="EMBL" id="CP108195">
    <property type="protein sequence ID" value="WTS18634.1"/>
    <property type="molecule type" value="Genomic_DNA"/>
</dbReference>
<dbReference type="GO" id="GO:0015297">
    <property type="term" value="F:antiporter activity"/>
    <property type="evidence" value="ECO:0007669"/>
    <property type="project" value="InterPro"/>
</dbReference>
<dbReference type="GO" id="GO:0016020">
    <property type="term" value="C:membrane"/>
    <property type="evidence" value="ECO:0007669"/>
    <property type="project" value="UniProtKB-SubCell"/>
</dbReference>
<keyword evidence="3 6" id="KW-1133">Transmembrane helix</keyword>
<feature type="transmembrane region" description="Helical" evidence="6">
    <location>
        <begin position="34"/>
        <end position="54"/>
    </location>
</feature>
<evidence type="ECO:0000256" key="6">
    <source>
        <dbReference type="SAM" id="Phobius"/>
    </source>
</evidence>
<evidence type="ECO:0000256" key="1">
    <source>
        <dbReference type="ARBA" id="ARBA00004141"/>
    </source>
</evidence>
<feature type="transmembrane region" description="Helical" evidence="6">
    <location>
        <begin position="60"/>
        <end position="78"/>
    </location>
</feature>
<reference evidence="8" key="1">
    <citation type="submission" date="2022-10" db="EMBL/GenBank/DDBJ databases">
        <title>The complete genomes of actinobacterial strains from the NBC collection.</title>
        <authorList>
            <person name="Joergensen T.S."/>
            <person name="Alvarez Arevalo M."/>
            <person name="Sterndorff E.B."/>
            <person name="Faurdal D."/>
            <person name="Vuksanovic O."/>
            <person name="Mourched A.-S."/>
            <person name="Charusanti P."/>
            <person name="Shaw S."/>
            <person name="Blin K."/>
            <person name="Weber T."/>
        </authorList>
    </citation>
    <scope>NUCLEOTIDE SEQUENCE</scope>
    <source>
        <strain evidence="8">NBC_00119</strain>
    </source>
</reference>
<dbReference type="GO" id="GO:1902600">
    <property type="term" value="P:proton transmembrane transport"/>
    <property type="evidence" value="ECO:0007669"/>
    <property type="project" value="InterPro"/>
</dbReference>
<sequence length="226" mass="23745">MSVSTVLYAAAVGGVVGLVLGVTTGWIRARMDDANLAAALNLTVPFAAYLIAAHLDASDIVAVVLAAFAVATAANYPGDPRRRPLPYPTRLKERELWPLPPHRHTPLRKSKGGHGMAARGLRVGALGELSDSLGLKPSPVSDTDLARAREKAAQIEAQMVSAVPFRPARPGEIVWLVLLGDVRRVTGGRCRSPDRRPDSGAGVGHLRARRGAGPGPGSRASRRIGG</sequence>
<keyword evidence="4 6" id="KW-0472">Membrane</keyword>
<feature type="transmembrane region" description="Helical" evidence="6">
    <location>
        <begin position="6"/>
        <end position="27"/>
    </location>
</feature>
<feature type="domain" description="Cation/H+ exchanger transmembrane" evidence="7">
    <location>
        <begin position="5"/>
        <end position="72"/>
    </location>
</feature>
<evidence type="ECO:0000256" key="3">
    <source>
        <dbReference type="ARBA" id="ARBA00022989"/>
    </source>
</evidence>
<protein>
    <submittedName>
        <fullName evidence="8">Cation:proton antiporter</fullName>
    </submittedName>
</protein>
<evidence type="ECO:0000259" key="7">
    <source>
        <dbReference type="Pfam" id="PF00999"/>
    </source>
</evidence>
<evidence type="ECO:0000256" key="2">
    <source>
        <dbReference type="ARBA" id="ARBA00022692"/>
    </source>
</evidence>
<name>A0AAU1UN46_9ACTN</name>
<dbReference type="AlphaFoldDB" id="A0AAU1UN46"/>
<keyword evidence="2 6" id="KW-0812">Transmembrane</keyword>
<feature type="region of interest" description="Disordered" evidence="5">
    <location>
        <begin position="188"/>
        <end position="226"/>
    </location>
</feature>
<organism evidence="8">
    <name type="scientific">Streptomyces sp. NBC_00119</name>
    <dbReference type="NCBI Taxonomy" id="2975659"/>
    <lineage>
        <taxon>Bacteria</taxon>
        <taxon>Bacillati</taxon>
        <taxon>Actinomycetota</taxon>
        <taxon>Actinomycetes</taxon>
        <taxon>Kitasatosporales</taxon>
        <taxon>Streptomycetaceae</taxon>
        <taxon>Streptomyces</taxon>
    </lineage>
</organism>
<dbReference type="Pfam" id="PF00999">
    <property type="entry name" value="Na_H_Exchanger"/>
    <property type="match status" value="1"/>
</dbReference>
<evidence type="ECO:0000313" key="8">
    <source>
        <dbReference type="EMBL" id="WTS18634.1"/>
    </source>
</evidence>
<dbReference type="InterPro" id="IPR006153">
    <property type="entry name" value="Cation/H_exchanger_TM"/>
</dbReference>
<gene>
    <name evidence="8" type="ORF">OHU69_10365</name>
</gene>
<evidence type="ECO:0000256" key="4">
    <source>
        <dbReference type="ARBA" id="ARBA00023136"/>
    </source>
</evidence>
<accession>A0AAU1UN46</accession>
<evidence type="ECO:0000256" key="5">
    <source>
        <dbReference type="SAM" id="MobiDB-lite"/>
    </source>
</evidence>
<proteinExistence type="predicted"/>